<accession>A0A157ZV68</accession>
<name>A0A157ZV68_9BURK</name>
<dbReference type="OrthoDB" id="9025170at2"/>
<dbReference type="RefSeq" id="WP_061123219.1">
    <property type="nucleotide sequence ID" value="NZ_FCOF02000004.1"/>
</dbReference>
<proteinExistence type="predicted"/>
<dbReference type="EMBL" id="FCOF02000004">
    <property type="protein sequence ID" value="SAK49401.1"/>
    <property type="molecule type" value="Genomic_DNA"/>
</dbReference>
<dbReference type="Gene3D" id="1.20.120.330">
    <property type="entry name" value="Nucleotidyltransferases domain 2"/>
    <property type="match status" value="1"/>
</dbReference>
<keyword evidence="2" id="KW-1185">Reference proteome</keyword>
<evidence type="ECO:0000313" key="2">
    <source>
        <dbReference type="Proteomes" id="UP000054870"/>
    </source>
</evidence>
<protein>
    <submittedName>
        <fullName evidence="1">Uncharacterized protein</fullName>
    </submittedName>
</protein>
<organism evidence="1 2">
    <name type="scientific">Caballeronia catudaia</name>
    <dbReference type="NCBI Taxonomy" id="1777136"/>
    <lineage>
        <taxon>Bacteria</taxon>
        <taxon>Pseudomonadati</taxon>
        <taxon>Pseudomonadota</taxon>
        <taxon>Betaproteobacteria</taxon>
        <taxon>Burkholderiales</taxon>
        <taxon>Burkholderiaceae</taxon>
        <taxon>Caballeronia</taxon>
    </lineage>
</organism>
<sequence>MSSTAEELIECATALLSDAADEPRFRAVCSRAYYGAFHAAHAFHRQLPVPGTVGHARGSREQLIAQLGSPMIKPGDEKYRISKAIASDLAQLRNARVMADYHLDEHVDHKLASKSAELALNVLKSTT</sequence>
<dbReference type="Proteomes" id="UP000054870">
    <property type="component" value="Unassembled WGS sequence"/>
</dbReference>
<reference evidence="1" key="1">
    <citation type="submission" date="2016-01" db="EMBL/GenBank/DDBJ databases">
        <authorList>
            <person name="Peeters C."/>
        </authorList>
    </citation>
    <scope>NUCLEOTIDE SEQUENCE [LARGE SCALE GENOMIC DNA]</scope>
    <source>
        <strain evidence="1">LMG 29318</strain>
    </source>
</reference>
<evidence type="ECO:0000313" key="1">
    <source>
        <dbReference type="EMBL" id="SAK49401.1"/>
    </source>
</evidence>
<gene>
    <name evidence="1" type="ORF">AWB75_01256</name>
</gene>
<comment type="caution">
    <text evidence="1">The sequence shown here is derived from an EMBL/GenBank/DDBJ whole genome shotgun (WGS) entry which is preliminary data.</text>
</comment>
<dbReference type="AlphaFoldDB" id="A0A157ZV68"/>